<feature type="domain" description="Endonuclease/exonuclease/phosphatase" evidence="1">
    <location>
        <begin position="6"/>
        <end position="109"/>
    </location>
</feature>
<name>A0A9D3WIP1_9ROSI</name>
<dbReference type="InterPro" id="IPR036691">
    <property type="entry name" value="Endo/exonu/phosph_ase_sf"/>
</dbReference>
<protein>
    <recommendedName>
        <fullName evidence="1">Endonuclease/exonuclease/phosphatase domain-containing protein</fullName>
    </recommendedName>
</protein>
<proteinExistence type="predicted"/>
<dbReference type="OrthoDB" id="991485at2759"/>
<reference evidence="2 3" key="1">
    <citation type="journal article" date="2021" name="Plant Biotechnol. J.">
        <title>Multi-omics assisted identification of the key and species-specific regulatory components of drought-tolerant mechanisms in Gossypium stocksii.</title>
        <authorList>
            <person name="Yu D."/>
            <person name="Ke L."/>
            <person name="Zhang D."/>
            <person name="Wu Y."/>
            <person name="Sun Y."/>
            <person name="Mei J."/>
            <person name="Sun J."/>
            <person name="Sun Y."/>
        </authorList>
    </citation>
    <scope>NUCLEOTIDE SEQUENCE [LARGE SCALE GENOMIC DNA]</scope>
    <source>
        <strain evidence="3">cv. E1</strain>
        <tissue evidence="2">Leaf</tissue>
    </source>
</reference>
<gene>
    <name evidence="2" type="ORF">J1N35_000609</name>
</gene>
<dbReference type="Gene3D" id="3.60.10.10">
    <property type="entry name" value="Endonuclease/exonuclease/phosphatase"/>
    <property type="match status" value="1"/>
</dbReference>
<keyword evidence="3" id="KW-1185">Reference proteome</keyword>
<dbReference type="SUPFAM" id="SSF56219">
    <property type="entry name" value="DNase I-like"/>
    <property type="match status" value="1"/>
</dbReference>
<dbReference type="Pfam" id="PF03372">
    <property type="entry name" value="Exo_endo_phos"/>
    <property type="match status" value="1"/>
</dbReference>
<dbReference type="PANTHER" id="PTHR35218:SF9">
    <property type="entry name" value="ENDONUCLEASE_EXONUCLEASE_PHOSPHATASE DOMAIN-CONTAINING PROTEIN"/>
    <property type="match status" value="1"/>
</dbReference>
<evidence type="ECO:0000313" key="3">
    <source>
        <dbReference type="Proteomes" id="UP000828251"/>
    </source>
</evidence>
<sequence length="355" mass="41795">MKLICWNCRGLGNPISVRELKQLLDANNPDLVFLCEMKLKMVNLSRIQNICRMNGGLVVNAEGWSGGLALLWKEDLDISIQTYSKHHTDSLVRHRLRFKYDNSRVNEVEAKNIIKTAWSCNDTNIIEKFDRVRANLGEWQRIRYSRMKKQINKLETKINKIIDGTMSSYNANYLKEARSKLSHMYEREECYWAQRSRIKWLREGDRNIRYFHVRATSRQKKNRIEKLKDSSGNWVYKVDDFCKVAVDYFQYLFKFDAPTNGDFNMNHIQHCITQEINNSLRRDFTEGEILEVFKKMDPKKAPGIAGLSGSFFKNNWDVVDKEVVLFCLYVLKGNKDVKYNDPIVRSVEKYIFGIP</sequence>
<dbReference type="GO" id="GO:0003824">
    <property type="term" value="F:catalytic activity"/>
    <property type="evidence" value="ECO:0007669"/>
    <property type="project" value="InterPro"/>
</dbReference>
<dbReference type="InterPro" id="IPR005135">
    <property type="entry name" value="Endo/exonuclease/phosphatase"/>
</dbReference>
<comment type="caution">
    <text evidence="2">The sequence shown here is derived from an EMBL/GenBank/DDBJ whole genome shotgun (WGS) entry which is preliminary data.</text>
</comment>
<dbReference type="EMBL" id="JAIQCV010000001">
    <property type="protein sequence ID" value="KAH1129231.1"/>
    <property type="molecule type" value="Genomic_DNA"/>
</dbReference>
<evidence type="ECO:0000313" key="2">
    <source>
        <dbReference type="EMBL" id="KAH1129231.1"/>
    </source>
</evidence>
<evidence type="ECO:0000259" key="1">
    <source>
        <dbReference type="Pfam" id="PF03372"/>
    </source>
</evidence>
<dbReference type="Proteomes" id="UP000828251">
    <property type="component" value="Unassembled WGS sequence"/>
</dbReference>
<dbReference type="AlphaFoldDB" id="A0A9D3WIP1"/>
<organism evidence="2 3">
    <name type="scientific">Gossypium stocksii</name>
    <dbReference type="NCBI Taxonomy" id="47602"/>
    <lineage>
        <taxon>Eukaryota</taxon>
        <taxon>Viridiplantae</taxon>
        <taxon>Streptophyta</taxon>
        <taxon>Embryophyta</taxon>
        <taxon>Tracheophyta</taxon>
        <taxon>Spermatophyta</taxon>
        <taxon>Magnoliopsida</taxon>
        <taxon>eudicotyledons</taxon>
        <taxon>Gunneridae</taxon>
        <taxon>Pentapetalae</taxon>
        <taxon>rosids</taxon>
        <taxon>malvids</taxon>
        <taxon>Malvales</taxon>
        <taxon>Malvaceae</taxon>
        <taxon>Malvoideae</taxon>
        <taxon>Gossypium</taxon>
    </lineage>
</organism>
<accession>A0A9D3WIP1</accession>
<dbReference type="PANTHER" id="PTHR35218">
    <property type="entry name" value="RNASE H DOMAIN-CONTAINING PROTEIN"/>
    <property type="match status" value="1"/>
</dbReference>